<sequence length="63" mass="6835">MRRPTIYRISHRLRGGLTVAAWLADLGANSPLPDDLEKAVHAGDWPAARALGDYLSVDVTVAH</sequence>
<gene>
    <name evidence="1" type="ORF">MMOR_09400</name>
</gene>
<proteinExistence type="predicted"/>
<dbReference type="RefSeq" id="WP_083154774.1">
    <property type="nucleotide sequence ID" value="NZ_AP022560.1"/>
</dbReference>
<protein>
    <submittedName>
        <fullName evidence="1">Uncharacterized protein</fullName>
    </submittedName>
</protein>
<dbReference type="EMBL" id="AP022560">
    <property type="protein sequence ID" value="BBX00004.1"/>
    <property type="molecule type" value="Genomic_DNA"/>
</dbReference>
<name>A0AAD1M5A3_9MYCO</name>
<dbReference type="Proteomes" id="UP000466681">
    <property type="component" value="Chromosome"/>
</dbReference>
<dbReference type="KEGG" id="mmor:MMOR_09400"/>
<dbReference type="AlphaFoldDB" id="A0AAD1M5A3"/>
<evidence type="ECO:0000313" key="2">
    <source>
        <dbReference type="Proteomes" id="UP000466681"/>
    </source>
</evidence>
<organism evidence="1 2">
    <name type="scientific">Mycolicibacterium moriokaense</name>
    <dbReference type="NCBI Taxonomy" id="39691"/>
    <lineage>
        <taxon>Bacteria</taxon>
        <taxon>Bacillati</taxon>
        <taxon>Actinomycetota</taxon>
        <taxon>Actinomycetes</taxon>
        <taxon>Mycobacteriales</taxon>
        <taxon>Mycobacteriaceae</taxon>
        <taxon>Mycolicibacterium</taxon>
    </lineage>
</organism>
<keyword evidence="2" id="KW-1185">Reference proteome</keyword>
<reference evidence="1 2" key="1">
    <citation type="journal article" date="2019" name="Emerg. Microbes Infect.">
        <title>Comprehensive subspecies identification of 175 nontuberculous mycobacteria species based on 7547 genomic profiles.</title>
        <authorList>
            <person name="Matsumoto Y."/>
            <person name="Kinjo T."/>
            <person name="Motooka D."/>
            <person name="Nabeya D."/>
            <person name="Jung N."/>
            <person name="Uechi K."/>
            <person name="Horii T."/>
            <person name="Iida T."/>
            <person name="Fujita J."/>
            <person name="Nakamura S."/>
        </authorList>
    </citation>
    <scope>NUCLEOTIDE SEQUENCE [LARGE SCALE GENOMIC DNA]</scope>
    <source>
        <strain evidence="1 2">JCM 6375</strain>
    </source>
</reference>
<accession>A0AAD1M5A3</accession>
<evidence type="ECO:0000313" key="1">
    <source>
        <dbReference type="EMBL" id="BBX00004.1"/>
    </source>
</evidence>